<feature type="region of interest" description="Disordered" evidence="1">
    <location>
        <begin position="237"/>
        <end position="257"/>
    </location>
</feature>
<dbReference type="EMBL" id="CYGV01001223">
    <property type="protein sequence ID" value="CUA71224.1"/>
    <property type="molecule type" value="Genomic_DNA"/>
</dbReference>
<gene>
    <name evidence="3" type="ORF">RSOLAG22IIIB_04528</name>
</gene>
<dbReference type="GO" id="GO:0033897">
    <property type="term" value="F:ribonuclease T2 activity"/>
    <property type="evidence" value="ECO:0007669"/>
    <property type="project" value="InterPro"/>
</dbReference>
<dbReference type="GO" id="GO:0003723">
    <property type="term" value="F:RNA binding"/>
    <property type="evidence" value="ECO:0007669"/>
    <property type="project" value="InterPro"/>
</dbReference>
<dbReference type="Gene3D" id="3.90.730.10">
    <property type="entry name" value="Ribonuclease T2-like"/>
    <property type="match status" value="1"/>
</dbReference>
<evidence type="ECO:0000313" key="4">
    <source>
        <dbReference type="Proteomes" id="UP000044841"/>
    </source>
</evidence>
<proteinExistence type="predicted"/>
<reference evidence="3 4" key="1">
    <citation type="submission" date="2015-07" db="EMBL/GenBank/DDBJ databases">
        <authorList>
            <person name="Noorani M."/>
        </authorList>
    </citation>
    <scope>NUCLEOTIDE SEQUENCE [LARGE SCALE GENOMIC DNA]</scope>
    <source>
        <strain evidence="3">BBA 69670</strain>
    </source>
</reference>
<evidence type="ECO:0000313" key="3">
    <source>
        <dbReference type="EMBL" id="CUA71224.1"/>
    </source>
</evidence>
<sequence length="257" mass="29278">MYISLGITFLSLLVTTKAVPSCPKDLPLSCSEDSKGVDSCCVFSPGLLELSRVWNKERQQWVIDEIRVLSCDALTSYSNCGPSYPPDRIRALVVNYARHIEPPTSVSRTLGWGGISIDASDEDIAAMWARKWEQTGSCISTFQNKCFDKNMPPGEVGAWNDPGPALFVLMMHDLQRKVMQIDPPGLNQPTQKWYYLHSYGSPYEGNFVEESTMTINAEKQRQHIGKLSFFAQRELRRADDEKSRERDHTRWIEHEEL</sequence>
<feature type="signal peptide" evidence="2">
    <location>
        <begin position="1"/>
        <end position="18"/>
    </location>
</feature>
<dbReference type="AlphaFoldDB" id="A0A0K6FYJ8"/>
<dbReference type="Proteomes" id="UP000044841">
    <property type="component" value="Unassembled WGS sequence"/>
</dbReference>
<organism evidence="3 4">
    <name type="scientific">Rhizoctonia solani</name>
    <dbReference type="NCBI Taxonomy" id="456999"/>
    <lineage>
        <taxon>Eukaryota</taxon>
        <taxon>Fungi</taxon>
        <taxon>Dikarya</taxon>
        <taxon>Basidiomycota</taxon>
        <taxon>Agaricomycotina</taxon>
        <taxon>Agaricomycetes</taxon>
        <taxon>Cantharellales</taxon>
        <taxon>Ceratobasidiaceae</taxon>
        <taxon>Rhizoctonia</taxon>
    </lineage>
</organism>
<evidence type="ECO:0000256" key="2">
    <source>
        <dbReference type="SAM" id="SignalP"/>
    </source>
</evidence>
<protein>
    <submittedName>
        <fullName evidence="3">Ribonuclease T2</fullName>
    </submittedName>
</protein>
<name>A0A0K6FYJ8_9AGAM</name>
<keyword evidence="4" id="KW-1185">Reference proteome</keyword>
<keyword evidence="2" id="KW-0732">Signal</keyword>
<dbReference type="InterPro" id="IPR036430">
    <property type="entry name" value="RNase_T2-like_sf"/>
</dbReference>
<feature type="chain" id="PRO_5005502761" evidence="2">
    <location>
        <begin position="19"/>
        <end position="257"/>
    </location>
</feature>
<accession>A0A0K6FYJ8</accession>
<evidence type="ECO:0000256" key="1">
    <source>
        <dbReference type="SAM" id="MobiDB-lite"/>
    </source>
</evidence>